<reference evidence="7 8" key="1">
    <citation type="journal article" date="2021" name="Int. J. Syst. Evol. Microbiol.">
        <title>Reticulibacter mediterranei gen. nov., sp. nov., within the new family Reticulibacteraceae fam. nov., and Ktedonospora formicarum gen. nov., sp. nov., Ktedonobacter robiniae sp. nov., Dictyobacter formicarum sp. nov. and Dictyobacter arantiisoli sp. nov., belonging to the class Ktedonobacteria.</title>
        <authorList>
            <person name="Yabe S."/>
            <person name="Zheng Y."/>
            <person name="Wang C.M."/>
            <person name="Sakai Y."/>
            <person name="Abe K."/>
            <person name="Yokota A."/>
            <person name="Donadio S."/>
            <person name="Cavaletti L."/>
            <person name="Monciardini P."/>
        </authorList>
    </citation>
    <scope>NUCLEOTIDE SEQUENCE [LARGE SCALE GENOMIC DNA]</scope>
    <source>
        <strain evidence="7 8">SOSP1-30</strain>
    </source>
</reference>
<dbReference type="Gene3D" id="1.10.2020.10">
    <property type="entry name" value="uronate isomerase, domain 2, chain A"/>
    <property type="match status" value="1"/>
</dbReference>
<dbReference type="Pfam" id="PF02614">
    <property type="entry name" value="UxaC"/>
    <property type="match status" value="1"/>
</dbReference>
<gene>
    <name evidence="7" type="primary">uxaC_1</name>
    <name evidence="7" type="ORF">KSB_03070</name>
</gene>
<comment type="caution">
    <text evidence="7">The sequence shown here is derived from an EMBL/GenBank/DDBJ whole genome shotgun (WGS) entry which is preliminary data.</text>
</comment>
<comment type="similarity">
    <text evidence="3">Belongs to the metallo-dependent hydrolases superfamily. Uronate isomerase family.</text>
</comment>
<proteinExistence type="inferred from homology"/>
<dbReference type="InterPro" id="IPR032466">
    <property type="entry name" value="Metal_Hydrolase"/>
</dbReference>
<keyword evidence="8" id="KW-1185">Reference proteome</keyword>
<evidence type="ECO:0000313" key="7">
    <source>
        <dbReference type="EMBL" id="GHO51832.1"/>
    </source>
</evidence>
<evidence type="ECO:0000256" key="5">
    <source>
        <dbReference type="ARBA" id="ARBA00020555"/>
    </source>
</evidence>
<evidence type="ECO:0000256" key="6">
    <source>
        <dbReference type="ARBA" id="ARBA00023235"/>
    </source>
</evidence>
<dbReference type="Proteomes" id="UP000654345">
    <property type="component" value="Unassembled WGS sequence"/>
</dbReference>
<dbReference type="Gene3D" id="3.20.20.140">
    <property type="entry name" value="Metal-dependent hydrolases"/>
    <property type="match status" value="1"/>
</dbReference>
<dbReference type="NCBIfam" id="NF002794">
    <property type="entry name" value="PRK02925.1"/>
    <property type="match status" value="1"/>
</dbReference>
<name>A0ABQ3UGK0_9CHLR</name>
<dbReference type="PANTHER" id="PTHR30068:SF4">
    <property type="entry name" value="URONATE ISOMERASE"/>
    <property type="match status" value="1"/>
</dbReference>
<dbReference type="GO" id="GO:0016853">
    <property type="term" value="F:isomerase activity"/>
    <property type="evidence" value="ECO:0007669"/>
    <property type="project" value="UniProtKB-KW"/>
</dbReference>
<dbReference type="EMBL" id="BNJG01000001">
    <property type="protein sequence ID" value="GHO51832.1"/>
    <property type="molecule type" value="Genomic_DNA"/>
</dbReference>
<comment type="catalytic activity">
    <reaction evidence="1">
        <text>D-glucuronate = D-fructuronate</text>
        <dbReference type="Rhea" id="RHEA:13049"/>
        <dbReference type="ChEBI" id="CHEBI:58720"/>
        <dbReference type="ChEBI" id="CHEBI:59863"/>
        <dbReference type="EC" id="5.3.1.12"/>
    </reaction>
</comment>
<evidence type="ECO:0000256" key="3">
    <source>
        <dbReference type="ARBA" id="ARBA00008397"/>
    </source>
</evidence>
<protein>
    <recommendedName>
        <fullName evidence="5">Uronate isomerase</fullName>
        <ecNumber evidence="4">5.3.1.12</ecNumber>
    </recommendedName>
</protein>
<dbReference type="EC" id="5.3.1.12" evidence="4"/>
<sequence length="473" mass="54570">MTQSLEDRFFSSDPAQRQIARSLYKRVKDLPLVCVHGHVNPAMLCASNYDWGTPVDLLIIPDHYIFRMLYSQGIMLEELGIPSKEKGGHLATPDHRKVWQIVCDHWYLFRGTPSSLWLRDELRDIFGIEEKINSANAQKIYDALEAKLHNPEFQPRQMFERFHIEVLATTDAATDTLHYHESIRQSGWHGRVIPTFRPDMVVNIDAEHFAENIQRLSQVSNIDVTSYPSYIAALEQRRRFFKEMGATATDHAAMTAYTEHLSEREAEIIFQRALKGQISTEDARRFTGHMLLEMARMSVEDGLVMQLHIGSYRDHNSAIYEHFGRDMGADIPVASEFTRNLKPLLDRFGREDDLTIVVFNLDETTYSRELAPLVGHYPALRLGPPWWFFDSLNGIRRFFDNVVETAGLYNTTGFNDDTRAYPSIPARHDLWRRASADWLAGMVLRGIIDEEDAHEMVVDMAYRLAKQAYKLES</sequence>
<dbReference type="InterPro" id="IPR003766">
    <property type="entry name" value="Uronate_isomerase"/>
</dbReference>
<evidence type="ECO:0000256" key="4">
    <source>
        <dbReference type="ARBA" id="ARBA00012546"/>
    </source>
</evidence>
<evidence type="ECO:0000313" key="8">
    <source>
        <dbReference type="Proteomes" id="UP000654345"/>
    </source>
</evidence>
<accession>A0ABQ3UGK0</accession>
<dbReference type="RefSeq" id="WP_201368800.1">
    <property type="nucleotide sequence ID" value="NZ_BNJG01000001.1"/>
</dbReference>
<evidence type="ECO:0000256" key="1">
    <source>
        <dbReference type="ARBA" id="ARBA00001165"/>
    </source>
</evidence>
<organism evidence="7 8">
    <name type="scientific">Ktedonobacter robiniae</name>
    <dbReference type="NCBI Taxonomy" id="2778365"/>
    <lineage>
        <taxon>Bacteria</taxon>
        <taxon>Bacillati</taxon>
        <taxon>Chloroflexota</taxon>
        <taxon>Ktedonobacteria</taxon>
        <taxon>Ktedonobacterales</taxon>
        <taxon>Ktedonobacteraceae</taxon>
        <taxon>Ktedonobacter</taxon>
    </lineage>
</organism>
<evidence type="ECO:0000256" key="2">
    <source>
        <dbReference type="ARBA" id="ARBA00004892"/>
    </source>
</evidence>
<comment type="pathway">
    <text evidence="2">Carbohydrate metabolism; pentose and glucuronate interconversion.</text>
</comment>
<keyword evidence="6 7" id="KW-0413">Isomerase</keyword>
<dbReference type="SUPFAM" id="SSF51556">
    <property type="entry name" value="Metallo-dependent hydrolases"/>
    <property type="match status" value="1"/>
</dbReference>
<dbReference type="PANTHER" id="PTHR30068">
    <property type="entry name" value="URONATE ISOMERASE"/>
    <property type="match status" value="1"/>
</dbReference>